<evidence type="ECO:0000256" key="2">
    <source>
        <dbReference type="ARBA" id="ARBA00004651"/>
    </source>
</evidence>
<dbReference type="Pfam" id="PF00512">
    <property type="entry name" value="HisKA"/>
    <property type="match status" value="1"/>
</dbReference>
<evidence type="ECO:0000256" key="8">
    <source>
        <dbReference type="ARBA" id="ARBA00022777"/>
    </source>
</evidence>
<dbReference type="InterPro" id="IPR000014">
    <property type="entry name" value="PAS"/>
</dbReference>
<dbReference type="GO" id="GO:0009927">
    <property type="term" value="F:histidine phosphotransfer kinase activity"/>
    <property type="evidence" value="ECO:0007669"/>
    <property type="project" value="TreeGrafter"/>
</dbReference>
<dbReference type="SMART" id="SM00387">
    <property type="entry name" value="HATPase_c"/>
    <property type="match status" value="1"/>
</dbReference>
<dbReference type="InterPro" id="IPR033479">
    <property type="entry name" value="dCache_1"/>
</dbReference>
<dbReference type="Gene3D" id="3.30.450.20">
    <property type="entry name" value="PAS domain"/>
    <property type="match status" value="3"/>
</dbReference>
<organism evidence="15 16">
    <name type="scientific">Roseiterribacter gracilis</name>
    <dbReference type="NCBI Taxonomy" id="2812848"/>
    <lineage>
        <taxon>Bacteria</taxon>
        <taxon>Pseudomonadati</taxon>
        <taxon>Pseudomonadota</taxon>
        <taxon>Alphaproteobacteria</taxon>
        <taxon>Rhodospirillales</taxon>
        <taxon>Roseiterribacteraceae</taxon>
        <taxon>Roseiterribacter</taxon>
    </lineage>
</organism>
<dbReference type="Pfam" id="PF12860">
    <property type="entry name" value="PAS_7"/>
    <property type="match status" value="1"/>
</dbReference>
<feature type="transmembrane region" description="Helical" evidence="12">
    <location>
        <begin position="287"/>
        <end position="308"/>
    </location>
</feature>
<keyword evidence="10 12" id="KW-0472">Membrane</keyword>
<dbReference type="InterPro" id="IPR003661">
    <property type="entry name" value="HisK_dim/P_dom"/>
</dbReference>
<dbReference type="CDD" id="cd12914">
    <property type="entry name" value="PDC1_DGC_like"/>
    <property type="match status" value="1"/>
</dbReference>
<dbReference type="CDD" id="cd00082">
    <property type="entry name" value="HisKA"/>
    <property type="match status" value="1"/>
</dbReference>
<proteinExistence type="predicted"/>
<dbReference type="PROSITE" id="PS50112">
    <property type="entry name" value="PAS"/>
    <property type="match status" value="1"/>
</dbReference>
<dbReference type="Gene3D" id="3.30.565.10">
    <property type="entry name" value="Histidine kinase-like ATPase, C-terminal domain"/>
    <property type="match status" value="1"/>
</dbReference>
<protein>
    <recommendedName>
        <fullName evidence="3">histidine kinase</fullName>
        <ecNumber evidence="3">2.7.13.3</ecNumber>
    </recommendedName>
</protein>
<dbReference type="InterPro" id="IPR004358">
    <property type="entry name" value="Sig_transdc_His_kin-like_C"/>
</dbReference>
<dbReference type="SMART" id="SM00388">
    <property type="entry name" value="HisKA"/>
    <property type="match status" value="1"/>
</dbReference>
<dbReference type="InterPro" id="IPR003594">
    <property type="entry name" value="HATPase_dom"/>
</dbReference>
<dbReference type="GO" id="GO:0000155">
    <property type="term" value="F:phosphorelay sensor kinase activity"/>
    <property type="evidence" value="ECO:0007669"/>
    <property type="project" value="InterPro"/>
</dbReference>
<keyword evidence="9 12" id="KW-1133">Transmembrane helix</keyword>
<comment type="subcellular location">
    <subcellularLocation>
        <location evidence="2">Cell membrane</location>
        <topology evidence="2">Multi-pass membrane protein</topology>
    </subcellularLocation>
</comment>
<comment type="caution">
    <text evidence="15">The sequence shown here is derived from an EMBL/GenBank/DDBJ whole genome shotgun (WGS) entry which is preliminary data.</text>
</comment>
<feature type="domain" description="PAS" evidence="14">
    <location>
        <begin position="324"/>
        <end position="360"/>
    </location>
</feature>
<dbReference type="EC" id="2.7.13.3" evidence="3"/>
<dbReference type="InterPro" id="IPR005467">
    <property type="entry name" value="His_kinase_dom"/>
</dbReference>
<dbReference type="CDD" id="cd12915">
    <property type="entry name" value="PDC2_DGC_like"/>
    <property type="match status" value="1"/>
</dbReference>
<evidence type="ECO:0000256" key="4">
    <source>
        <dbReference type="ARBA" id="ARBA00022475"/>
    </source>
</evidence>
<keyword evidence="6" id="KW-0808">Transferase</keyword>
<evidence type="ECO:0000256" key="9">
    <source>
        <dbReference type="ARBA" id="ARBA00022989"/>
    </source>
</evidence>
<keyword evidence="11" id="KW-0175">Coiled coil</keyword>
<dbReference type="PRINTS" id="PR00344">
    <property type="entry name" value="BCTRLSENSOR"/>
</dbReference>
<dbReference type="InterPro" id="IPR036097">
    <property type="entry name" value="HisK_dim/P_sf"/>
</dbReference>
<keyword evidence="16" id="KW-1185">Reference proteome</keyword>
<feature type="domain" description="Histidine kinase" evidence="13">
    <location>
        <begin position="483"/>
        <end position="701"/>
    </location>
</feature>
<keyword evidence="7 12" id="KW-0812">Transmembrane</keyword>
<evidence type="ECO:0000256" key="6">
    <source>
        <dbReference type="ARBA" id="ARBA00022679"/>
    </source>
</evidence>
<feature type="transmembrane region" description="Helical" evidence="12">
    <location>
        <begin position="20"/>
        <end position="40"/>
    </location>
</feature>
<sequence>MQPPADSHDSEGAPVRGGARLLTAVAVAVVWLGTLAFIEFDRRTTMSVARSTGENLARVFAEQTARSFDGLDRALRSLVNALVQDPDTDLRRVGRAGEMLGDGLIILTHADANGDVRNRLGGGGPIEGLSVRDRSFFEPLAKGEAEMIISPPFRTRSDGRWIIGVARRIERNGKFDGVVIASVDPRYFQKFFETLDVGEHGAVLLAREDGLILSRTRLSDDMLEGRVRSSAIADLQHDQVAGFMDRVSTIDGVHRLVAYRRVDRVPLFVAVSQARGEILQPVVRRALFLLFGASALSIAMLALLARALRANERAAASTAAARRAESRLRLAIETLGDGFFLFDAEGKFELCNERYRGVMGSAADIVRPGMKFDEYLRVMWDANVLDVRGKSFEEWSERRKLRPNEQGRVYEQRMADGKWMLCVDQRGADGSMVGVRTDITALKRREEELESAREALTRRTRELRQAKREADLANAARGVFLANMSHELRTPLNAIIGFADLIPLFAAQNERLVAYAGHIRDSGLHLLSLIDDLLDLSKIDAGKLDLKPELLPPDRLVETCRTMMSELAQRARVQLELTVEADCPPLFADTRAAKQMALNLLSNAIKFTPVGGRVELRLRAHAKGGVELEVVDNGVGMTADELAIARTPFGQGRAAHLVAQRGSGLGLALVERLIEAHGGRLDLESAPGVGTTARLWFPAHANDTSMRVA</sequence>
<dbReference type="CDD" id="cd00075">
    <property type="entry name" value="HATPase"/>
    <property type="match status" value="1"/>
</dbReference>
<evidence type="ECO:0000313" key="15">
    <source>
        <dbReference type="EMBL" id="GIL41422.1"/>
    </source>
</evidence>
<dbReference type="PROSITE" id="PS50109">
    <property type="entry name" value="HIS_KIN"/>
    <property type="match status" value="1"/>
</dbReference>
<dbReference type="Pfam" id="PF02743">
    <property type="entry name" value="dCache_1"/>
    <property type="match status" value="1"/>
</dbReference>
<evidence type="ECO:0000256" key="5">
    <source>
        <dbReference type="ARBA" id="ARBA00022553"/>
    </source>
</evidence>
<accession>A0A8S8XHH8</accession>
<dbReference type="SUPFAM" id="SSF55874">
    <property type="entry name" value="ATPase domain of HSP90 chaperone/DNA topoisomerase II/histidine kinase"/>
    <property type="match status" value="1"/>
</dbReference>
<evidence type="ECO:0000256" key="11">
    <source>
        <dbReference type="SAM" id="Coils"/>
    </source>
</evidence>
<dbReference type="InterPro" id="IPR036890">
    <property type="entry name" value="HATPase_C_sf"/>
</dbReference>
<reference evidence="15" key="1">
    <citation type="submission" date="2021-02" db="EMBL/GenBank/DDBJ databases">
        <title>Genome sequence of Rhodospirillales sp. strain TMPK1 isolated from soil.</title>
        <authorList>
            <person name="Nakai R."/>
            <person name="Kusada H."/>
            <person name="Tamaki H."/>
        </authorList>
    </citation>
    <scope>NUCLEOTIDE SEQUENCE</scope>
    <source>
        <strain evidence="15">TMPK1</strain>
    </source>
</reference>
<evidence type="ECO:0000256" key="1">
    <source>
        <dbReference type="ARBA" id="ARBA00000085"/>
    </source>
</evidence>
<keyword evidence="8" id="KW-0418">Kinase</keyword>
<evidence type="ECO:0000259" key="14">
    <source>
        <dbReference type="PROSITE" id="PS50112"/>
    </source>
</evidence>
<dbReference type="PANTHER" id="PTHR43047">
    <property type="entry name" value="TWO-COMPONENT HISTIDINE PROTEIN KINASE"/>
    <property type="match status" value="1"/>
</dbReference>
<dbReference type="EMBL" id="BOPV01000001">
    <property type="protein sequence ID" value="GIL41422.1"/>
    <property type="molecule type" value="Genomic_DNA"/>
</dbReference>
<evidence type="ECO:0000256" key="10">
    <source>
        <dbReference type="ARBA" id="ARBA00023136"/>
    </source>
</evidence>
<dbReference type="SUPFAM" id="SSF47384">
    <property type="entry name" value="Homodimeric domain of signal transducing histidine kinase"/>
    <property type="match status" value="1"/>
</dbReference>
<comment type="catalytic activity">
    <reaction evidence="1">
        <text>ATP + protein L-histidine = ADP + protein N-phospho-L-histidine.</text>
        <dbReference type="EC" id="2.7.13.3"/>
    </reaction>
</comment>
<keyword evidence="5" id="KW-0597">Phosphoprotein</keyword>
<dbReference type="AlphaFoldDB" id="A0A8S8XHH8"/>
<dbReference type="Pfam" id="PF02518">
    <property type="entry name" value="HATPase_c"/>
    <property type="match status" value="1"/>
</dbReference>
<evidence type="ECO:0000256" key="3">
    <source>
        <dbReference type="ARBA" id="ARBA00012438"/>
    </source>
</evidence>
<gene>
    <name evidence="15" type="ORF">TMPK1_36590</name>
</gene>
<evidence type="ECO:0000256" key="7">
    <source>
        <dbReference type="ARBA" id="ARBA00022692"/>
    </source>
</evidence>
<evidence type="ECO:0000259" key="13">
    <source>
        <dbReference type="PROSITE" id="PS50109"/>
    </source>
</evidence>
<keyword evidence="4" id="KW-1003">Cell membrane</keyword>
<dbReference type="PANTHER" id="PTHR43047:SF72">
    <property type="entry name" value="OSMOSENSING HISTIDINE PROTEIN KINASE SLN1"/>
    <property type="match status" value="1"/>
</dbReference>
<evidence type="ECO:0000256" key="12">
    <source>
        <dbReference type="SAM" id="Phobius"/>
    </source>
</evidence>
<evidence type="ECO:0000313" key="16">
    <source>
        <dbReference type="Proteomes" id="UP000681075"/>
    </source>
</evidence>
<dbReference type="SUPFAM" id="SSF55785">
    <property type="entry name" value="PYP-like sensor domain (PAS domain)"/>
    <property type="match status" value="1"/>
</dbReference>
<name>A0A8S8XHH8_9PROT</name>
<dbReference type="InterPro" id="IPR035965">
    <property type="entry name" value="PAS-like_dom_sf"/>
</dbReference>
<feature type="coiled-coil region" evidence="11">
    <location>
        <begin position="439"/>
        <end position="476"/>
    </location>
</feature>
<dbReference type="GO" id="GO:0005886">
    <property type="term" value="C:plasma membrane"/>
    <property type="evidence" value="ECO:0007669"/>
    <property type="project" value="UniProtKB-SubCell"/>
</dbReference>
<dbReference type="Gene3D" id="1.10.287.130">
    <property type="match status" value="1"/>
</dbReference>
<dbReference type="Proteomes" id="UP000681075">
    <property type="component" value="Unassembled WGS sequence"/>
</dbReference>